<dbReference type="AlphaFoldDB" id="U2LEU3"/>
<reference evidence="1 2" key="1">
    <citation type="submission" date="2013-08" db="EMBL/GenBank/DDBJ databases">
        <authorList>
            <person name="Durkin A.S."/>
            <person name="Haft D.R."/>
            <person name="McCorrison J."/>
            <person name="Torralba M."/>
            <person name="Gillis M."/>
            <person name="Haft D.H."/>
            <person name="Methe B."/>
            <person name="Sutton G."/>
            <person name="Nelson K.E."/>
        </authorList>
    </citation>
    <scope>NUCLEOTIDE SEQUENCE [LARGE SCALE GENOMIC DNA]</scope>
    <source>
        <strain evidence="1 2">F0493</strain>
    </source>
</reference>
<dbReference type="Proteomes" id="UP000017023">
    <property type="component" value="Unassembled WGS sequence"/>
</dbReference>
<comment type="caution">
    <text evidence="1">The sequence shown here is derived from an EMBL/GenBank/DDBJ whole genome shotgun (WGS) entry which is preliminary data.</text>
</comment>
<name>U2LEU3_9BACT</name>
<dbReference type="EMBL" id="AWGW01000003">
    <property type="protein sequence ID" value="ERK02998.1"/>
    <property type="molecule type" value="Genomic_DNA"/>
</dbReference>
<accession>U2LEU3</accession>
<gene>
    <name evidence="1" type="ORF">HMPREF9145_1572</name>
</gene>
<organism evidence="1 2">
    <name type="scientific">Segatella salivae F0493</name>
    <dbReference type="NCBI Taxonomy" id="1395125"/>
    <lineage>
        <taxon>Bacteria</taxon>
        <taxon>Pseudomonadati</taxon>
        <taxon>Bacteroidota</taxon>
        <taxon>Bacteroidia</taxon>
        <taxon>Bacteroidales</taxon>
        <taxon>Prevotellaceae</taxon>
        <taxon>Segatella</taxon>
    </lineage>
</organism>
<evidence type="ECO:0000313" key="1">
    <source>
        <dbReference type="EMBL" id="ERK02998.1"/>
    </source>
</evidence>
<evidence type="ECO:0000313" key="2">
    <source>
        <dbReference type="Proteomes" id="UP000017023"/>
    </source>
</evidence>
<proteinExistence type="predicted"/>
<protein>
    <submittedName>
        <fullName evidence="1">Uncharacterized protein</fullName>
    </submittedName>
</protein>
<dbReference type="PATRIC" id="fig|1395125.3.peg.44"/>
<sequence>MICIELLDNMTQMTNHFTIKTGCKKRQSSYSFDFQQLIKLIKNSRIIH</sequence>